<dbReference type="GO" id="GO:0004713">
    <property type="term" value="F:protein tyrosine kinase activity"/>
    <property type="evidence" value="ECO:0007669"/>
    <property type="project" value="UniProtKB-KW"/>
</dbReference>
<evidence type="ECO:0000256" key="6">
    <source>
        <dbReference type="ARBA" id="ARBA00022840"/>
    </source>
</evidence>
<protein>
    <recommendedName>
        <fullName evidence="9">mitogen-activated protein kinase kinase</fullName>
        <ecNumber evidence="9">2.7.12.2</ecNumber>
    </recommendedName>
</protein>
<feature type="domain" description="Protein kinase" evidence="14">
    <location>
        <begin position="114"/>
        <end position="375"/>
    </location>
</feature>
<keyword evidence="3" id="KW-0808">Transferase</keyword>
<keyword evidence="5" id="KW-0418">Kinase</keyword>
<dbReference type="PROSITE" id="PS50011">
    <property type="entry name" value="PROTEIN_KINASE_DOM"/>
    <property type="match status" value="1"/>
</dbReference>
<feature type="compositionally biased region" description="Polar residues" evidence="13">
    <location>
        <begin position="591"/>
        <end position="602"/>
    </location>
</feature>
<dbReference type="GO" id="GO:0006950">
    <property type="term" value="P:response to stress"/>
    <property type="evidence" value="ECO:0007669"/>
    <property type="project" value="UniProtKB-ARBA"/>
</dbReference>
<dbReference type="SUPFAM" id="SSF56112">
    <property type="entry name" value="Protein kinase-like (PK-like)"/>
    <property type="match status" value="1"/>
</dbReference>
<evidence type="ECO:0000313" key="15">
    <source>
        <dbReference type="EMBL" id="CAH0385184.1"/>
    </source>
</evidence>
<gene>
    <name evidence="15" type="ORF">BEMITA_LOCUS4437</name>
</gene>
<dbReference type="GO" id="GO:0005829">
    <property type="term" value="C:cytosol"/>
    <property type="evidence" value="ECO:0007669"/>
    <property type="project" value="UniProtKB-ARBA"/>
</dbReference>
<dbReference type="GO" id="GO:0043068">
    <property type="term" value="P:positive regulation of programmed cell death"/>
    <property type="evidence" value="ECO:0007669"/>
    <property type="project" value="UniProtKB-ARBA"/>
</dbReference>
<evidence type="ECO:0000256" key="12">
    <source>
        <dbReference type="ARBA" id="ARBA00051693"/>
    </source>
</evidence>
<feature type="compositionally biased region" description="Polar residues" evidence="13">
    <location>
        <begin position="541"/>
        <end position="560"/>
    </location>
</feature>
<feature type="region of interest" description="Disordered" evidence="13">
    <location>
        <begin position="423"/>
        <end position="493"/>
    </location>
</feature>
<dbReference type="InterPro" id="IPR000719">
    <property type="entry name" value="Prot_kinase_dom"/>
</dbReference>
<feature type="compositionally biased region" description="Polar residues" evidence="13">
    <location>
        <begin position="462"/>
        <end position="493"/>
    </location>
</feature>
<dbReference type="Proteomes" id="UP001152759">
    <property type="component" value="Chromosome 2"/>
</dbReference>
<evidence type="ECO:0000256" key="3">
    <source>
        <dbReference type="ARBA" id="ARBA00022679"/>
    </source>
</evidence>
<sequence length="742" mass="83371">MSSSFLEDKINDLQARLKAETENETPERTNTPKDLGISALASPRQGSGRRPKQLGDMGTPTRTRKQLVDLPVSVTMQPPPTDCAEVDRKMKEIMKMNGLLTINGRMYKTEVKHMENLGDLGSGTCGHVVKMLHKPSQTVIAVKQMRRSGNCEENKRIMMDLDVVLKSHDCPYIVRCLGCLITESDVWICMELMATCFDRLLKRLRRPIPEHILGKIAFATVKALNYLKESHGVIHRDVKPSNILLDERGNVKLCDFGISGRLVDSKAKTKNAGCAAYMAPERIEPPDPRKPDYDIRADVWSLGITLVELATGVFPYKDCKCDFEVLSRVLNDDPPSLPPDPGRFSPEFQRFVSSCLTKNFRERPKYNKLLEHPFLKRYETAPVDVSDWYAQAIRSSNSNNATNSSNAILLNNCTISATTVRRLETPPSPAPMRRHPPPPPPVSNSFQRVFDSEKYSSEIEKQSNSPLRPSENSSFTNGLSSTEWDNNKFSISTYSPAGARKRYPYDIGPMTHTHQSLYTQHRITTSQQSSITSHNSLSNQQSTLLKPQPAQNLSGSTSPLVLQRFYHQQQQQQHSFRSSSVSPSRRFGPEPTNSIEESTPNNGKKRFASYLKFHLGGGSKEDSRLFPPLRSSRQPSPAPCPTPPSPPPRLNRQFSNPLDKNPSPLLLRRGYFDSPPSPAPVRRFGEGSPSLSRRYVTPTPPIPPPRRISECNSVPTSPQCLQARFHYTPEPQRRIICDFNNV</sequence>
<evidence type="ECO:0000256" key="10">
    <source>
        <dbReference type="ARBA" id="ARBA00049014"/>
    </source>
</evidence>
<evidence type="ECO:0000256" key="9">
    <source>
        <dbReference type="ARBA" id="ARBA00038999"/>
    </source>
</evidence>
<dbReference type="InterPro" id="IPR008271">
    <property type="entry name" value="Ser/Thr_kinase_AS"/>
</dbReference>
<feature type="region of interest" description="Disordered" evidence="13">
    <location>
        <begin position="618"/>
        <end position="714"/>
    </location>
</feature>
<dbReference type="EMBL" id="OU963863">
    <property type="protein sequence ID" value="CAH0385184.1"/>
    <property type="molecule type" value="Genomic_DNA"/>
</dbReference>
<comment type="catalytic activity">
    <reaction evidence="11">
        <text>L-threonyl-[protein] + ATP = O-phospho-L-threonyl-[protein] + ADP + H(+)</text>
        <dbReference type="Rhea" id="RHEA:46608"/>
        <dbReference type="Rhea" id="RHEA-COMP:11060"/>
        <dbReference type="Rhea" id="RHEA-COMP:11605"/>
        <dbReference type="ChEBI" id="CHEBI:15378"/>
        <dbReference type="ChEBI" id="CHEBI:30013"/>
        <dbReference type="ChEBI" id="CHEBI:30616"/>
        <dbReference type="ChEBI" id="CHEBI:61977"/>
        <dbReference type="ChEBI" id="CHEBI:456216"/>
        <dbReference type="EC" id="2.7.12.2"/>
    </reaction>
</comment>
<keyword evidence="6" id="KW-0067">ATP-binding</keyword>
<comment type="catalytic activity">
    <reaction evidence="12">
        <text>L-tyrosyl-[protein] + ATP = O-phospho-L-tyrosyl-[protein] + ADP + H(+)</text>
        <dbReference type="Rhea" id="RHEA:10596"/>
        <dbReference type="Rhea" id="RHEA-COMP:10136"/>
        <dbReference type="Rhea" id="RHEA-COMP:20101"/>
        <dbReference type="ChEBI" id="CHEBI:15378"/>
        <dbReference type="ChEBI" id="CHEBI:30616"/>
        <dbReference type="ChEBI" id="CHEBI:46858"/>
        <dbReference type="ChEBI" id="CHEBI:61978"/>
        <dbReference type="ChEBI" id="CHEBI:456216"/>
        <dbReference type="EC" id="2.7.12.2"/>
    </reaction>
</comment>
<accession>A0A9P0A7T6</accession>
<evidence type="ECO:0000256" key="8">
    <source>
        <dbReference type="ARBA" id="ARBA00038035"/>
    </source>
</evidence>
<dbReference type="AlphaFoldDB" id="A0A9P0A7T6"/>
<comment type="catalytic activity">
    <reaction evidence="10">
        <text>L-seryl-[protein] + ATP = O-phospho-L-seryl-[protein] + ADP + H(+)</text>
        <dbReference type="Rhea" id="RHEA:17989"/>
        <dbReference type="Rhea" id="RHEA-COMP:9863"/>
        <dbReference type="Rhea" id="RHEA-COMP:11604"/>
        <dbReference type="ChEBI" id="CHEBI:15378"/>
        <dbReference type="ChEBI" id="CHEBI:29999"/>
        <dbReference type="ChEBI" id="CHEBI:30616"/>
        <dbReference type="ChEBI" id="CHEBI:83421"/>
        <dbReference type="ChEBI" id="CHEBI:456216"/>
        <dbReference type="EC" id="2.7.12.2"/>
    </reaction>
</comment>
<comment type="similarity">
    <text evidence="8">Belongs to the protein kinase superfamily. STE Ser/Thr protein kinase family. MAP kinase kinase subfamily.</text>
</comment>
<dbReference type="Gene3D" id="3.30.200.20">
    <property type="entry name" value="Phosphorylase Kinase, domain 1"/>
    <property type="match status" value="1"/>
</dbReference>
<dbReference type="PROSITE" id="PS00108">
    <property type="entry name" value="PROTEIN_KINASE_ST"/>
    <property type="match status" value="1"/>
</dbReference>
<dbReference type="PANTHER" id="PTHR47238:SF2">
    <property type="entry name" value="DUAL SPECIFICITY MITOGEN-ACTIVATED PROTEIN KINASE KINASE HEMIPTEROUS"/>
    <property type="match status" value="1"/>
</dbReference>
<dbReference type="GO" id="GO:0051239">
    <property type="term" value="P:regulation of multicellular organismal process"/>
    <property type="evidence" value="ECO:0007669"/>
    <property type="project" value="UniProtKB-ARBA"/>
</dbReference>
<proteinExistence type="inferred from homology"/>
<keyword evidence="7" id="KW-0829">Tyrosine-protein kinase</keyword>
<keyword evidence="16" id="KW-1185">Reference proteome</keyword>
<keyword evidence="2" id="KW-0597">Phosphoprotein</keyword>
<dbReference type="FunFam" id="3.30.200.20:FF:000040">
    <property type="entry name" value="Dual specificity mitogen-activated protein kinase kinase"/>
    <property type="match status" value="1"/>
</dbReference>
<evidence type="ECO:0000256" key="7">
    <source>
        <dbReference type="ARBA" id="ARBA00023137"/>
    </source>
</evidence>
<dbReference type="GO" id="GO:0016477">
    <property type="term" value="P:cell migration"/>
    <property type="evidence" value="ECO:0007669"/>
    <property type="project" value="UniProtKB-ARBA"/>
</dbReference>
<dbReference type="InterPro" id="IPR011009">
    <property type="entry name" value="Kinase-like_dom_sf"/>
</dbReference>
<dbReference type="CDD" id="cd06618">
    <property type="entry name" value="PKc_MKK7"/>
    <property type="match status" value="1"/>
</dbReference>
<evidence type="ECO:0000256" key="4">
    <source>
        <dbReference type="ARBA" id="ARBA00022741"/>
    </source>
</evidence>
<feature type="region of interest" description="Disordered" evidence="13">
    <location>
        <begin position="521"/>
        <end position="603"/>
    </location>
</feature>
<dbReference type="GO" id="GO:0004708">
    <property type="term" value="F:MAP kinase kinase activity"/>
    <property type="evidence" value="ECO:0007669"/>
    <property type="project" value="UniProtKB-EC"/>
</dbReference>
<dbReference type="GO" id="GO:0004674">
    <property type="term" value="F:protein serine/threonine kinase activity"/>
    <property type="evidence" value="ECO:0007669"/>
    <property type="project" value="UniProtKB-KW"/>
</dbReference>
<dbReference type="GO" id="GO:0005524">
    <property type="term" value="F:ATP binding"/>
    <property type="evidence" value="ECO:0007669"/>
    <property type="project" value="UniProtKB-KW"/>
</dbReference>
<feature type="compositionally biased region" description="Pro residues" evidence="13">
    <location>
        <begin position="636"/>
        <end position="649"/>
    </location>
</feature>
<dbReference type="EC" id="2.7.12.2" evidence="9"/>
<dbReference type="InterPro" id="IPR052468">
    <property type="entry name" value="Dual_spec_MAPK_kinase"/>
</dbReference>
<evidence type="ECO:0000259" key="14">
    <source>
        <dbReference type="PROSITE" id="PS50011"/>
    </source>
</evidence>
<dbReference type="GO" id="GO:0030707">
    <property type="term" value="P:follicle cell of egg chamber development"/>
    <property type="evidence" value="ECO:0007669"/>
    <property type="project" value="UniProtKB-ARBA"/>
</dbReference>
<evidence type="ECO:0000256" key="1">
    <source>
        <dbReference type="ARBA" id="ARBA00022527"/>
    </source>
</evidence>
<dbReference type="GO" id="GO:0010508">
    <property type="term" value="P:positive regulation of autophagy"/>
    <property type="evidence" value="ECO:0007669"/>
    <property type="project" value="UniProtKB-ARBA"/>
</dbReference>
<feature type="region of interest" description="Disordered" evidence="13">
    <location>
        <begin position="1"/>
        <end position="65"/>
    </location>
</feature>
<evidence type="ECO:0000313" key="16">
    <source>
        <dbReference type="Proteomes" id="UP001152759"/>
    </source>
</evidence>
<evidence type="ECO:0000256" key="13">
    <source>
        <dbReference type="SAM" id="MobiDB-lite"/>
    </source>
</evidence>
<dbReference type="Pfam" id="PF00069">
    <property type="entry name" value="Pkinase"/>
    <property type="match status" value="1"/>
</dbReference>
<organism evidence="15 16">
    <name type="scientific">Bemisia tabaci</name>
    <name type="common">Sweetpotato whitefly</name>
    <name type="synonym">Aleurodes tabaci</name>
    <dbReference type="NCBI Taxonomy" id="7038"/>
    <lineage>
        <taxon>Eukaryota</taxon>
        <taxon>Metazoa</taxon>
        <taxon>Ecdysozoa</taxon>
        <taxon>Arthropoda</taxon>
        <taxon>Hexapoda</taxon>
        <taxon>Insecta</taxon>
        <taxon>Pterygota</taxon>
        <taxon>Neoptera</taxon>
        <taxon>Paraneoptera</taxon>
        <taxon>Hemiptera</taxon>
        <taxon>Sternorrhyncha</taxon>
        <taxon>Aleyrodoidea</taxon>
        <taxon>Aleyrodidae</taxon>
        <taxon>Aleyrodinae</taxon>
        <taxon>Bemisia</taxon>
    </lineage>
</organism>
<reference evidence="15" key="1">
    <citation type="submission" date="2021-12" db="EMBL/GenBank/DDBJ databases">
        <authorList>
            <person name="King R."/>
        </authorList>
    </citation>
    <scope>NUCLEOTIDE SEQUENCE</scope>
</reference>
<feature type="compositionally biased region" description="Basic and acidic residues" evidence="13">
    <location>
        <begin position="450"/>
        <end position="461"/>
    </location>
</feature>
<keyword evidence="4" id="KW-0547">Nucleotide-binding</keyword>
<dbReference type="Gene3D" id="1.10.510.10">
    <property type="entry name" value="Transferase(Phosphotransferase) domain 1"/>
    <property type="match status" value="1"/>
</dbReference>
<feature type="compositionally biased region" description="Low complexity" evidence="13">
    <location>
        <begin position="563"/>
        <end position="586"/>
    </location>
</feature>
<feature type="compositionally biased region" description="Low complexity" evidence="13">
    <location>
        <begin position="521"/>
        <end position="540"/>
    </location>
</feature>
<dbReference type="SMART" id="SM00220">
    <property type="entry name" value="S_TKc"/>
    <property type="match status" value="1"/>
</dbReference>
<dbReference type="KEGG" id="btab:109034576"/>
<name>A0A9P0A7T6_BEMTA</name>
<evidence type="ECO:0000256" key="5">
    <source>
        <dbReference type="ARBA" id="ARBA00022777"/>
    </source>
</evidence>
<keyword evidence="1" id="KW-0723">Serine/threonine-protein kinase</keyword>
<evidence type="ECO:0000256" key="11">
    <source>
        <dbReference type="ARBA" id="ARBA00049299"/>
    </source>
</evidence>
<feature type="compositionally biased region" description="Basic and acidic residues" evidence="13">
    <location>
        <begin position="1"/>
        <end position="31"/>
    </location>
</feature>
<dbReference type="FunFam" id="1.10.510.10:FF:000432">
    <property type="entry name" value="mitogen-activated protein kinase kinase 3"/>
    <property type="match status" value="1"/>
</dbReference>
<evidence type="ECO:0000256" key="2">
    <source>
        <dbReference type="ARBA" id="ARBA00022553"/>
    </source>
</evidence>
<dbReference type="PANTHER" id="PTHR47238">
    <property type="entry name" value="MITOGEN-ACTIVATED PROTEIN KINASE KINASE 5"/>
    <property type="match status" value="1"/>
</dbReference>